<accession>A0A2M7GAC6</accession>
<sequence length="387" mass="43847">MQNKLLLILGVFFFSGCGPGVQLCPANGCVPISVSTRQDPLPTDLELLSEKGIITKNPVFCGHSKLDTNIPAPYDLVVSSGLGKIFFIGRRKFEFKNGYTIAFPQEIYYINLNEKNSTPKKLEYSQDLSCLLGDDLEIDSGDQLLVTAPYQKSVFTIDTKMKKSSKLFQNPMDIEIPMPDLYTPSNIPFSEDSKRLYSNRKFNQLGIANLFFHPNHEIYFTTALGDLESFYWHLKSYDSEKNVKFKKIKDLLSIILRYYNSDKIFKNQDISSFSHLLIDENDQIMTTIPEENILIKVKNTNFTGSSFVSFEGVLKYFYQGRENYAGSSMGYQDGEKSQAKFNSPNGISIDLQKNIFVADTGNYAIRKISSNGMVSTLYKIPEALRSN</sequence>
<proteinExistence type="predicted"/>
<evidence type="ECO:0000313" key="2">
    <source>
        <dbReference type="Proteomes" id="UP000231019"/>
    </source>
</evidence>
<dbReference type="PROSITE" id="PS51257">
    <property type="entry name" value="PROKAR_LIPOPROTEIN"/>
    <property type="match status" value="1"/>
</dbReference>
<dbReference type="PANTHER" id="PTHR13833:SF71">
    <property type="entry name" value="NHL DOMAIN-CONTAINING PROTEIN"/>
    <property type="match status" value="1"/>
</dbReference>
<dbReference type="Proteomes" id="UP000231019">
    <property type="component" value="Unassembled WGS sequence"/>
</dbReference>
<organism evidence="1 2">
    <name type="scientific">bacterium (Candidatus Blackallbacteria) CG17_big_fil_post_rev_8_21_14_2_50_48_46</name>
    <dbReference type="NCBI Taxonomy" id="2014261"/>
    <lineage>
        <taxon>Bacteria</taxon>
        <taxon>Candidatus Blackallbacteria</taxon>
    </lineage>
</organism>
<dbReference type="PANTHER" id="PTHR13833">
    <property type="match status" value="1"/>
</dbReference>
<dbReference type="SUPFAM" id="SSF63829">
    <property type="entry name" value="Calcium-dependent phosphotriesterase"/>
    <property type="match status" value="1"/>
</dbReference>
<comment type="caution">
    <text evidence="1">The sequence shown here is derived from an EMBL/GenBank/DDBJ whole genome shotgun (WGS) entry which is preliminary data.</text>
</comment>
<protein>
    <recommendedName>
        <fullName evidence="3">SMP-30/Gluconolactonase/LRE-like region domain-containing protein</fullName>
    </recommendedName>
</protein>
<dbReference type="Gene3D" id="2.120.10.30">
    <property type="entry name" value="TolB, C-terminal domain"/>
    <property type="match status" value="1"/>
</dbReference>
<name>A0A2M7GAC6_9BACT</name>
<dbReference type="EMBL" id="PFFQ01000006">
    <property type="protein sequence ID" value="PIW19101.1"/>
    <property type="molecule type" value="Genomic_DNA"/>
</dbReference>
<dbReference type="AlphaFoldDB" id="A0A2M7GAC6"/>
<evidence type="ECO:0008006" key="3">
    <source>
        <dbReference type="Google" id="ProtNLM"/>
    </source>
</evidence>
<reference evidence="1 2" key="1">
    <citation type="submission" date="2017-09" db="EMBL/GenBank/DDBJ databases">
        <title>Depth-based differentiation of microbial function through sediment-hosted aquifers and enrichment of novel symbionts in the deep terrestrial subsurface.</title>
        <authorList>
            <person name="Probst A.J."/>
            <person name="Ladd B."/>
            <person name="Jarett J.K."/>
            <person name="Geller-Mcgrath D.E."/>
            <person name="Sieber C.M."/>
            <person name="Emerson J.B."/>
            <person name="Anantharaman K."/>
            <person name="Thomas B.C."/>
            <person name="Malmstrom R."/>
            <person name="Stieglmeier M."/>
            <person name="Klingl A."/>
            <person name="Woyke T."/>
            <person name="Ryan C.M."/>
            <person name="Banfield J.F."/>
        </authorList>
    </citation>
    <scope>NUCLEOTIDE SEQUENCE [LARGE SCALE GENOMIC DNA]</scope>
    <source>
        <strain evidence="1">CG17_big_fil_post_rev_8_21_14_2_50_48_46</strain>
    </source>
</reference>
<dbReference type="InterPro" id="IPR011042">
    <property type="entry name" value="6-blade_b-propeller_TolB-like"/>
</dbReference>
<evidence type="ECO:0000313" key="1">
    <source>
        <dbReference type="EMBL" id="PIW19101.1"/>
    </source>
</evidence>
<gene>
    <name evidence="1" type="ORF">COW36_03035</name>
</gene>